<evidence type="ECO:0000256" key="21">
    <source>
        <dbReference type="SAM" id="MobiDB-lite"/>
    </source>
</evidence>
<evidence type="ECO:0000256" key="10">
    <source>
        <dbReference type="ARBA" id="ARBA00022777"/>
    </source>
</evidence>
<keyword evidence="16" id="KW-0539">Nucleus</keyword>
<evidence type="ECO:0000256" key="1">
    <source>
        <dbReference type="ARBA" id="ARBA00004123"/>
    </source>
</evidence>
<dbReference type="SUPFAM" id="SSF56112">
    <property type="entry name" value="Protein kinase-like (PK-like)"/>
    <property type="match status" value="1"/>
</dbReference>
<accession>A0A8H2W8C2</accession>
<dbReference type="Pfam" id="PF00069">
    <property type="entry name" value="Pkinase"/>
    <property type="match status" value="1"/>
</dbReference>
<keyword evidence="14" id="KW-0010">Activator</keyword>
<evidence type="ECO:0000256" key="7">
    <source>
        <dbReference type="ARBA" id="ARBA00022679"/>
    </source>
</evidence>
<feature type="region of interest" description="Disordered" evidence="21">
    <location>
        <begin position="394"/>
        <end position="442"/>
    </location>
</feature>
<comment type="catalytic activity">
    <reaction evidence="18">
        <text>L-threonyl-[protein] + ATP = O-phospho-L-threonyl-[protein] + ADP + H(+)</text>
        <dbReference type="Rhea" id="RHEA:46608"/>
        <dbReference type="Rhea" id="RHEA-COMP:11060"/>
        <dbReference type="Rhea" id="RHEA-COMP:11605"/>
        <dbReference type="ChEBI" id="CHEBI:15378"/>
        <dbReference type="ChEBI" id="CHEBI:30013"/>
        <dbReference type="ChEBI" id="CHEBI:30616"/>
        <dbReference type="ChEBI" id="CHEBI:61977"/>
        <dbReference type="ChEBI" id="CHEBI:456216"/>
        <dbReference type="EC" id="2.7.11.22"/>
    </reaction>
</comment>
<dbReference type="InterPro" id="IPR011009">
    <property type="entry name" value="Kinase-like_dom_sf"/>
</dbReference>
<evidence type="ECO:0000313" key="23">
    <source>
        <dbReference type="EMBL" id="CAE6343102.1"/>
    </source>
</evidence>
<evidence type="ECO:0000256" key="8">
    <source>
        <dbReference type="ARBA" id="ARBA00022723"/>
    </source>
</evidence>
<evidence type="ECO:0000256" key="14">
    <source>
        <dbReference type="ARBA" id="ARBA00023159"/>
    </source>
</evidence>
<comment type="catalytic activity">
    <reaction evidence="20">
        <text>[DNA-directed RNA polymerase] + ATP = phospho-[DNA-directed RNA polymerase] + ADP + H(+)</text>
        <dbReference type="Rhea" id="RHEA:10216"/>
        <dbReference type="Rhea" id="RHEA-COMP:11321"/>
        <dbReference type="Rhea" id="RHEA-COMP:11322"/>
        <dbReference type="ChEBI" id="CHEBI:15378"/>
        <dbReference type="ChEBI" id="CHEBI:30616"/>
        <dbReference type="ChEBI" id="CHEBI:43176"/>
        <dbReference type="ChEBI" id="CHEBI:68546"/>
        <dbReference type="ChEBI" id="CHEBI:456216"/>
        <dbReference type="EC" id="2.7.11.23"/>
    </reaction>
</comment>
<feature type="compositionally biased region" description="Low complexity" evidence="21">
    <location>
        <begin position="394"/>
        <end position="404"/>
    </location>
</feature>
<keyword evidence="6" id="KW-0723">Serine/threonine-protein kinase</keyword>
<organism evidence="23 24">
    <name type="scientific">Rhizoctonia solani</name>
    <dbReference type="NCBI Taxonomy" id="456999"/>
    <lineage>
        <taxon>Eukaryota</taxon>
        <taxon>Fungi</taxon>
        <taxon>Dikarya</taxon>
        <taxon>Basidiomycota</taxon>
        <taxon>Agaricomycotina</taxon>
        <taxon>Agaricomycetes</taxon>
        <taxon>Cantharellales</taxon>
        <taxon>Ceratobasidiaceae</taxon>
        <taxon>Rhizoctonia</taxon>
    </lineage>
</organism>
<evidence type="ECO:0000256" key="4">
    <source>
        <dbReference type="ARBA" id="ARBA00012425"/>
    </source>
</evidence>
<dbReference type="Proteomes" id="UP000663846">
    <property type="component" value="Unassembled WGS sequence"/>
</dbReference>
<keyword evidence="9" id="KW-0547">Nucleotide-binding</keyword>
<dbReference type="GO" id="GO:0016592">
    <property type="term" value="C:mediator complex"/>
    <property type="evidence" value="ECO:0007669"/>
    <property type="project" value="TreeGrafter"/>
</dbReference>
<keyword evidence="10" id="KW-0418">Kinase</keyword>
<evidence type="ECO:0000313" key="24">
    <source>
        <dbReference type="Proteomes" id="UP000663846"/>
    </source>
</evidence>
<evidence type="ECO:0000256" key="2">
    <source>
        <dbReference type="ARBA" id="ARBA00006485"/>
    </source>
</evidence>
<evidence type="ECO:0000256" key="12">
    <source>
        <dbReference type="ARBA" id="ARBA00022842"/>
    </source>
</evidence>
<dbReference type="SMART" id="SM00220">
    <property type="entry name" value="S_TKc"/>
    <property type="match status" value="1"/>
</dbReference>
<name>A0A8H2W8C2_9AGAM</name>
<dbReference type="InterPro" id="IPR000719">
    <property type="entry name" value="Prot_kinase_dom"/>
</dbReference>
<evidence type="ECO:0000256" key="5">
    <source>
        <dbReference type="ARBA" id="ARBA00022491"/>
    </source>
</evidence>
<evidence type="ECO:0000256" key="9">
    <source>
        <dbReference type="ARBA" id="ARBA00022741"/>
    </source>
</evidence>
<dbReference type="GO" id="GO:0005524">
    <property type="term" value="F:ATP binding"/>
    <property type="evidence" value="ECO:0007669"/>
    <property type="project" value="UniProtKB-KW"/>
</dbReference>
<dbReference type="PROSITE" id="PS50011">
    <property type="entry name" value="PROTEIN_KINASE_DOM"/>
    <property type="match status" value="1"/>
</dbReference>
<dbReference type="PANTHER" id="PTHR24056">
    <property type="entry name" value="CELL DIVISION PROTEIN KINASE"/>
    <property type="match status" value="1"/>
</dbReference>
<keyword evidence="11" id="KW-0067">ATP-binding</keyword>
<dbReference type="EC" id="2.7.11.23" evidence="3"/>
<dbReference type="EMBL" id="CAJMWS010000029">
    <property type="protein sequence ID" value="CAE6343102.1"/>
    <property type="molecule type" value="Genomic_DNA"/>
</dbReference>
<sequence>MPPVQSHEIMRAYRAKKDEARIPVNSKYHILGFISSGTYGRVYKAQAKDANGNIVVTGPSAGVYAIKKFKPDKEGEVVTYTGISQSACREIALTREMRHENVIVLREVMLEDKSIFMVFEYAEHDFLQIIHHHSQTLHQAILLPVLKSFMYQLLNGLLYLHNSHIMHRDLKPANILVTAARPMPATSTGSTVPITQGGVVKIGDLGLARLCRSPLQPLFSGDKVVVTIWYRAPELLLGARHYTKAIDCWAVGCIFAELLALRPIFKGEEAKLDAKKNVPFQRDQLTKIFDVLGTPTEQQWPGLTSMPEYKNFTTCDRQENKFSQWYRQRSRNLDFGFDLMCQLFEYDPARRLDARGALSHWWFQEDPVPTTNAFAHLPDGVSYPLRRVTQDEAPLTNAPPALTAGHGADSRPGSSSYLINRMTGAAGATSGHQPPRKKSRME</sequence>
<dbReference type="GO" id="GO:0046872">
    <property type="term" value="F:metal ion binding"/>
    <property type="evidence" value="ECO:0007669"/>
    <property type="project" value="UniProtKB-KW"/>
</dbReference>
<reference evidence="23" key="1">
    <citation type="submission" date="2021-01" db="EMBL/GenBank/DDBJ databases">
        <authorList>
            <person name="Kaushik A."/>
        </authorList>
    </citation>
    <scope>NUCLEOTIDE SEQUENCE</scope>
    <source>
        <strain evidence="23">AG1-1C</strain>
    </source>
</reference>
<dbReference type="FunFam" id="1.10.510.10:FF:000408">
    <property type="entry name" value="Serine/threonine-protein kinase SSN3"/>
    <property type="match status" value="1"/>
</dbReference>
<comment type="similarity">
    <text evidence="2">Belongs to the protein kinase superfamily. CMGC Ser/Thr protein kinase family. CDC2/CDKX subfamily.</text>
</comment>
<keyword evidence="5" id="KW-0678">Repressor</keyword>
<dbReference type="Gene3D" id="1.10.510.10">
    <property type="entry name" value="Transferase(Phosphotransferase) domain 1"/>
    <property type="match status" value="1"/>
</dbReference>
<comment type="caution">
    <text evidence="23">The sequence shown here is derived from an EMBL/GenBank/DDBJ whole genome shotgun (WGS) entry which is preliminary data.</text>
</comment>
<dbReference type="OrthoDB" id="10021397at2759"/>
<dbReference type="PROSITE" id="PS00108">
    <property type="entry name" value="PROTEIN_KINASE_ST"/>
    <property type="match status" value="1"/>
</dbReference>
<keyword evidence="7" id="KW-0808">Transferase</keyword>
<dbReference type="GO" id="GO:0004693">
    <property type="term" value="F:cyclin-dependent protein serine/threonine kinase activity"/>
    <property type="evidence" value="ECO:0007669"/>
    <property type="project" value="UniProtKB-EC"/>
</dbReference>
<dbReference type="EC" id="2.7.11.22" evidence="4"/>
<evidence type="ECO:0000256" key="17">
    <source>
        <dbReference type="ARBA" id="ARBA00041823"/>
    </source>
</evidence>
<comment type="subcellular location">
    <subcellularLocation>
        <location evidence="1">Nucleus</location>
    </subcellularLocation>
</comment>
<evidence type="ECO:0000256" key="6">
    <source>
        <dbReference type="ARBA" id="ARBA00022527"/>
    </source>
</evidence>
<proteinExistence type="inferred from homology"/>
<evidence type="ECO:0000256" key="16">
    <source>
        <dbReference type="ARBA" id="ARBA00023242"/>
    </source>
</evidence>
<dbReference type="InterPro" id="IPR008271">
    <property type="entry name" value="Ser/Thr_kinase_AS"/>
</dbReference>
<keyword evidence="13" id="KW-0805">Transcription regulation</keyword>
<feature type="domain" description="Protein kinase" evidence="22">
    <location>
        <begin position="28"/>
        <end position="363"/>
    </location>
</feature>
<dbReference type="GO" id="GO:0008353">
    <property type="term" value="F:RNA polymerase II CTD heptapeptide repeat kinase activity"/>
    <property type="evidence" value="ECO:0007669"/>
    <property type="project" value="UniProtKB-EC"/>
</dbReference>
<evidence type="ECO:0000256" key="18">
    <source>
        <dbReference type="ARBA" id="ARBA00047811"/>
    </source>
</evidence>
<gene>
    <name evidence="23" type="ORF">RDB_LOCUS5291</name>
</gene>
<dbReference type="AlphaFoldDB" id="A0A8H2W8C2"/>
<dbReference type="CDD" id="cd07842">
    <property type="entry name" value="STKc_CDK8_like"/>
    <property type="match status" value="1"/>
</dbReference>
<keyword evidence="8" id="KW-0479">Metal-binding</keyword>
<keyword evidence="15" id="KW-0804">Transcription</keyword>
<dbReference type="Gene3D" id="3.30.200.20">
    <property type="entry name" value="Phosphorylase Kinase, domain 1"/>
    <property type="match status" value="1"/>
</dbReference>
<evidence type="ECO:0000256" key="13">
    <source>
        <dbReference type="ARBA" id="ARBA00023015"/>
    </source>
</evidence>
<evidence type="ECO:0000256" key="15">
    <source>
        <dbReference type="ARBA" id="ARBA00023163"/>
    </source>
</evidence>
<evidence type="ECO:0000256" key="11">
    <source>
        <dbReference type="ARBA" id="ARBA00022840"/>
    </source>
</evidence>
<evidence type="ECO:0000259" key="22">
    <source>
        <dbReference type="PROSITE" id="PS50011"/>
    </source>
</evidence>
<evidence type="ECO:0000256" key="3">
    <source>
        <dbReference type="ARBA" id="ARBA00012409"/>
    </source>
</evidence>
<keyword evidence="12" id="KW-0460">Magnesium</keyword>
<dbReference type="PANTHER" id="PTHR24056:SF495">
    <property type="entry name" value="CYCLIN-DEPENDENT KINASE 8-RELATED"/>
    <property type="match status" value="1"/>
</dbReference>
<protein>
    <recommendedName>
        <fullName evidence="17">Cyclin-dependent kinase 8</fullName>
        <ecNumber evidence="4">2.7.11.22</ecNumber>
        <ecNumber evidence="3">2.7.11.23</ecNumber>
    </recommendedName>
</protein>
<evidence type="ECO:0000256" key="20">
    <source>
        <dbReference type="ARBA" id="ARBA00049280"/>
    </source>
</evidence>
<evidence type="ECO:0000256" key="19">
    <source>
        <dbReference type="ARBA" id="ARBA00048367"/>
    </source>
</evidence>
<comment type="catalytic activity">
    <reaction evidence="19">
        <text>L-seryl-[protein] + ATP = O-phospho-L-seryl-[protein] + ADP + H(+)</text>
        <dbReference type="Rhea" id="RHEA:17989"/>
        <dbReference type="Rhea" id="RHEA-COMP:9863"/>
        <dbReference type="Rhea" id="RHEA-COMP:11604"/>
        <dbReference type="ChEBI" id="CHEBI:15378"/>
        <dbReference type="ChEBI" id="CHEBI:29999"/>
        <dbReference type="ChEBI" id="CHEBI:30616"/>
        <dbReference type="ChEBI" id="CHEBI:83421"/>
        <dbReference type="ChEBI" id="CHEBI:456216"/>
        <dbReference type="EC" id="2.7.11.22"/>
    </reaction>
</comment>
<dbReference type="InterPro" id="IPR050108">
    <property type="entry name" value="CDK"/>
</dbReference>